<dbReference type="PANTHER" id="PTHR42939:SF1">
    <property type="entry name" value="ABC TRANSPORTER ATP-BINDING PROTEIN ALBC-RELATED"/>
    <property type="match status" value="1"/>
</dbReference>
<proteinExistence type="predicted"/>
<dbReference type="GO" id="GO:0016887">
    <property type="term" value="F:ATP hydrolysis activity"/>
    <property type="evidence" value="ECO:0007669"/>
    <property type="project" value="InterPro"/>
</dbReference>
<dbReference type="Pfam" id="PF00005">
    <property type="entry name" value="ABC_tran"/>
    <property type="match status" value="1"/>
</dbReference>
<keyword evidence="1" id="KW-0813">Transport</keyword>
<dbReference type="InterPro" id="IPR003593">
    <property type="entry name" value="AAA+_ATPase"/>
</dbReference>
<feature type="domain" description="ABC transporter" evidence="4">
    <location>
        <begin position="2"/>
        <end position="237"/>
    </location>
</feature>
<evidence type="ECO:0000259" key="4">
    <source>
        <dbReference type="PROSITE" id="PS50893"/>
    </source>
</evidence>
<dbReference type="AlphaFoldDB" id="A0AAU7C6L8"/>
<protein>
    <submittedName>
        <fullName evidence="5">ABC transporter ATP-binding protein</fullName>
    </submittedName>
</protein>
<organism evidence="5">
    <name type="scientific">Singulisphaera sp. Ch08</name>
    <dbReference type="NCBI Taxonomy" id="3120278"/>
    <lineage>
        <taxon>Bacteria</taxon>
        <taxon>Pseudomonadati</taxon>
        <taxon>Planctomycetota</taxon>
        <taxon>Planctomycetia</taxon>
        <taxon>Isosphaerales</taxon>
        <taxon>Isosphaeraceae</taxon>
        <taxon>Singulisphaera</taxon>
    </lineage>
</organism>
<accession>A0AAU7C6L8</accession>
<dbReference type="InterPro" id="IPR051782">
    <property type="entry name" value="ABC_Transporter_VariousFunc"/>
</dbReference>
<dbReference type="PANTHER" id="PTHR42939">
    <property type="entry name" value="ABC TRANSPORTER ATP-BINDING PROTEIN ALBC-RELATED"/>
    <property type="match status" value="1"/>
</dbReference>
<dbReference type="InterPro" id="IPR003439">
    <property type="entry name" value="ABC_transporter-like_ATP-bd"/>
</dbReference>
<dbReference type="InterPro" id="IPR017871">
    <property type="entry name" value="ABC_transporter-like_CS"/>
</dbReference>
<dbReference type="Gene3D" id="3.40.50.300">
    <property type="entry name" value="P-loop containing nucleotide triphosphate hydrolases"/>
    <property type="match status" value="1"/>
</dbReference>
<dbReference type="SMART" id="SM00382">
    <property type="entry name" value="AAA"/>
    <property type="match status" value="1"/>
</dbReference>
<dbReference type="CDD" id="cd03230">
    <property type="entry name" value="ABC_DR_subfamily_A"/>
    <property type="match status" value="1"/>
</dbReference>
<name>A0AAU7C6L8_9BACT</name>
<evidence type="ECO:0000256" key="2">
    <source>
        <dbReference type="ARBA" id="ARBA00022741"/>
    </source>
</evidence>
<dbReference type="EMBL" id="CP155447">
    <property type="protein sequence ID" value="XBH00906.1"/>
    <property type="molecule type" value="Genomic_DNA"/>
</dbReference>
<dbReference type="SUPFAM" id="SSF52540">
    <property type="entry name" value="P-loop containing nucleoside triphosphate hydrolases"/>
    <property type="match status" value="1"/>
</dbReference>
<gene>
    <name evidence="5" type="ORF">V5E97_21375</name>
</gene>
<keyword evidence="3 5" id="KW-0067">ATP-binding</keyword>
<dbReference type="PROSITE" id="PS50893">
    <property type="entry name" value="ABC_TRANSPORTER_2"/>
    <property type="match status" value="1"/>
</dbReference>
<evidence type="ECO:0000313" key="5">
    <source>
        <dbReference type="EMBL" id="XBH00906.1"/>
    </source>
</evidence>
<sequence length="259" mass="28874">MIELADVTQHYGVRPVLRGVNLRIERGEVVVVLGPNGMGKTTLLGVMGGVLSPQRGSVVIDGRRRRASVEDELAIRKMAVYLPDSPWLPGHRTGREFLFAVGRLYDINEEWLIDHIDRLLTLFELTTQGDSPIRSYSAGQKKKIALGSALVTEAPVLLLDEPFSGGLDPSGLMALKRVFQRHAQRKQLTIVLTSPVPEIVEEIATRIIILHQGQILAFDTLDGLQRMTACRGPLSEVLERLIYPETSDRLEQYFEGSRQ</sequence>
<evidence type="ECO:0000256" key="1">
    <source>
        <dbReference type="ARBA" id="ARBA00022448"/>
    </source>
</evidence>
<dbReference type="RefSeq" id="WP_406693588.1">
    <property type="nucleotide sequence ID" value="NZ_CP155447.1"/>
</dbReference>
<dbReference type="GO" id="GO:0005524">
    <property type="term" value="F:ATP binding"/>
    <property type="evidence" value="ECO:0007669"/>
    <property type="project" value="UniProtKB-KW"/>
</dbReference>
<dbReference type="PROSITE" id="PS00211">
    <property type="entry name" value="ABC_TRANSPORTER_1"/>
    <property type="match status" value="1"/>
</dbReference>
<evidence type="ECO:0000256" key="3">
    <source>
        <dbReference type="ARBA" id="ARBA00022840"/>
    </source>
</evidence>
<dbReference type="InterPro" id="IPR027417">
    <property type="entry name" value="P-loop_NTPase"/>
</dbReference>
<keyword evidence="2" id="KW-0547">Nucleotide-binding</keyword>
<reference evidence="5" key="1">
    <citation type="submission" date="2024-05" db="EMBL/GenBank/DDBJ databases">
        <title>Planctomycetes of the genus Singulisphaera possess chitinolytic capabilities.</title>
        <authorList>
            <person name="Ivanova A."/>
        </authorList>
    </citation>
    <scope>NUCLEOTIDE SEQUENCE</scope>
    <source>
        <strain evidence="5">Ch08T</strain>
    </source>
</reference>